<dbReference type="Pfam" id="PF13560">
    <property type="entry name" value="HTH_31"/>
    <property type="match status" value="1"/>
</dbReference>
<evidence type="ECO:0000313" key="3">
    <source>
        <dbReference type="Proteomes" id="UP000662200"/>
    </source>
</evidence>
<dbReference type="Pfam" id="PF19054">
    <property type="entry name" value="DUF5753"/>
    <property type="match status" value="1"/>
</dbReference>
<dbReference type="RefSeq" id="WP_189115594.1">
    <property type="nucleotide sequence ID" value="NZ_BMQC01000017.1"/>
</dbReference>
<keyword evidence="3" id="KW-1185">Reference proteome</keyword>
<dbReference type="InterPro" id="IPR043917">
    <property type="entry name" value="DUF5753"/>
</dbReference>
<feature type="domain" description="HTH cro/C1-type" evidence="1">
    <location>
        <begin position="20"/>
        <end position="76"/>
    </location>
</feature>
<dbReference type="EMBL" id="BMQC01000017">
    <property type="protein sequence ID" value="GGK40526.1"/>
    <property type="molecule type" value="Genomic_DNA"/>
</dbReference>
<reference evidence="2" key="2">
    <citation type="submission" date="2020-09" db="EMBL/GenBank/DDBJ databases">
        <authorList>
            <person name="Sun Q."/>
            <person name="Ohkuma M."/>
        </authorList>
    </citation>
    <scope>NUCLEOTIDE SEQUENCE</scope>
    <source>
        <strain evidence="2">JCM 3091</strain>
    </source>
</reference>
<dbReference type="SUPFAM" id="SSF47413">
    <property type="entry name" value="lambda repressor-like DNA-binding domains"/>
    <property type="match status" value="1"/>
</dbReference>
<dbReference type="CDD" id="cd00093">
    <property type="entry name" value="HTH_XRE"/>
    <property type="match status" value="1"/>
</dbReference>
<dbReference type="GO" id="GO:0003677">
    <property type="term" value="F:DNA binding"/>
    <property type="evidence" value="ECO:0007669"/>
    <property type="project" value="InterPro"/>
</dbReference>
<comment type="caution">
    <text evidence="2">The sequence shown here is derived from an EMBL/GenBank/DDBJ whole genome shotgun (WGS) entry which is preliminary data.</text>
</comment>
<dbReference type="AlphaFoldDB" id="A0A8J3BTE4"/>
<protein>
    <submittedName>
        <fullName evidence="2">Transcriptional regulator</fullName>
    </submittedName>
</protein>
<dbReference type="SMART" id="SM00530">
    <property type="entry name" value="HTH_XRE"/>
    <property type="match status" value="1"/>
</dbReference>
<evidence type="ECO:0000259" key="1">
    <source>
        <dbReference type="PROSITE" id="PS50943"/>
    </source>
</evidence>
<sequence>MRSSPVSAADEGRRALGARLRQLRKSAGLTGRALAAGIGVHFTWLSRIENGHVSPAERNIADWCAACQAENQVPDLLATLREVEDAYAEWQQRVRAGLRRAGGPRSVSIYEGTTLFRIHELNVIPGILQTADYTRSVLSFWREFFDAPDDLEQAVELRQRRAVLALSAPRRVVVVLSETAIRTRYNPEQQHEAQLVHLLSLVQQRPNLSLSVIPLATRTYGIASVGFWLFDSRAVLLETPTAEIRVTRPSEIRLYEKLFTRLQEQAAQGRDARRLITKAMDEL</sequence>
<gene>
    <name evidence="2" type="ORF">GCM10010124_36650</name>
</gene>
<organism evidence="2 3">
    <name type="scientific">Pilimelia terevasa</name>
    <dbReference type="NCBI Taxonomy" id="53372"/>
    <lineage>
        <taxon>Bacteria</taxon>
        <taxon>Bacillati</taxon>
        <taxon>Actinomycetota</taxon>
        <taxon>Actinomycetes</taxon>
        <taxon>Micromonosporales</taxon>
        <taxon>Micromonosporaceae</taxon>
        <taxon>Pilimelia</taxon>
    </lineage>
</organism>
<name>A0A8J3BTE4_9ACTN</name>
<dbReference type="InterPro" id="IPR010982">
    <property type="entry name" value="Lambda_DNA-bd_dom_sf"/>
</dbReference>
<dbReference type="Proteomes" id="UP000662200">
    <property type="component" value="Unassembled WGS sequence"/>
</dbReference>
<dbReference type="InterPro" id="IPR001387">
    <property type="entry name" value="Cro/C1-type_HTH"/>
</dbReference>
<evidence type="ECO:0000313" key="2">
    <source>
        <dbReference type="EMBL" id="GGK40526.1"/>
    </source>
</evidence>
<dbReference type="Gene3D" id="1.10.260.40">
    <property type="entry name" value="lambda repressor-like DNA-binding domains"/>
    <property type="match status" value="1"/>
</dbReference>
<accession>A0A8J3BTE4</accession>
<dbReference type="PROSITE" id="PS50943">
    <property type="entry name" value="HTH_CROC1"/>
    <property type="match status" value="1"/>
</dbReference>
<proteinExistence type="predicted"/>
<reference evidence="2" key="1">
    <citation type="journal article" date="2014" name="Int. J. Syst. Evol. Microbiol.">
        <title>Complete genome sequence of Corynebacterium casei LMG S-19264T (=DSM 44701T), isolated from a smear-ripened cheese.</title>
        <authorList>
            <consortium name="US DOE Joint Genome Institute (JGI-PGF)"/>
            <person name="Walter F."/>
            <person name="Albersmeier A."/>
            <person name="Kalinowski J."/>
            <person name="Ruckert C."/>
        </authorList>
    </citation>
    <scope>NUCLEOTIDE SEQUENCE</scope>
    <source>
        <strain evidence="2">JCM 3091</strain>
    </source>
</reference>